<proteinExistence type="predicted"/>
<evidence type="ECO:0000313" key="2">
    <source>
        <dbReference type="EMBL" id="MBK1621640.1"/>
    </source>
</evidence>
<comment type="caution">
    <text evidence="2">The sequence shown here is derived from an EMBL/GenBank/DDBJ whole genome shotgun (WGS) entry which is preliminary data.</text>
</comment>
<evidence type="ECO:0000256" key="1">
    <source>
        <dbReference type="SAM" id="MobiDB-lite"/>
    </source>
</evidence>
<name>A0A9X0WDL8_9GAMM</name>
<dbReference type="RefSeq" id="WP_200251560.1">
    <property type="nucleotide sequence ID" value="NZ_NRRY01000094.1"/>
</dbReference>
<sequence>MILARAKLSYAPPNLPELWIKRTGYAFESFVELKRSPEEVLDQPGALTSKDLDHAPFKAPTTLAS</sequence>
<feature type="region of interest" description="Disordered" evidence="1">
    <location>
        <begin position="42"/>
        <end position="65"/>
    </location>
</feature>
<accession>A0A9X0WDL8</accession>
<reference evidence="2 3" key="1">
    <citation type="journal article" date="2020" name="Microorganisms">
        <title>Osmotic Adaptation and Compatible Solute Biosynthesis of Phototrophic Bacteria as Revealed from Genome Analyses.</title>
        <authorList>
            <person name="Imhoff J.F."/>
            <person name="Rahn T."/>
            <person name="Kunzel S."/>
            <person name="Keller A."/>
            <person name="Neulinger S.C."/>
        </authorList>
    </citation>
    <scope>NUCLEOTIDE SEQUENCE [LARGE SCALE GENOMIC DNA]</scope>
    <source>
        <strain evidence="2 3">DSM 25653</strain>
    </source>
</reference>
<gene>
    <name evidence="2" type="ORF">CKO42_25250</name>
</gene>
<protein>
    <submittedName>
        <fullName evidence="2">Uncharacterized protein</fullName>
    </submittedName>
</protein>
<dbReference type="Proteomes" id="UP001138768">
    <property type="component" value="Unassembled WGS sequence"/>
</dbReference>
<dbReference type="AlphaFoldDB" id="A0A9X0WDL8"/>
<organism evidence="2 3">
    <name type="scientific">Lamprobacter modestohalophilus</name>
    <dbReference type="NCBI Taxonomy" id="1064514"/>
    <lineage>
        <taxon>Bacteria</taxon>
        <taxon>Pseudomonadati</taxon>
        <taxon>Pseudomonadota</taxon>
        <taxon>Gammaproteobacteria</taxon>
        <taxon>Chromatiales</taxon>
        <taxon>Chromatiaceae</taxon>
        <taxon>Lamprobacter</taxon>
    </lineage>
</organism>
<dbReference type="EMBL" id="NRRY01000094">
    <property type="protein sequence ID" value="MBK1621640.1"/>
    <property type="molecule type" value="Genomic_DNA"/>
</dbReference>
<keyword evidence="3" id="KW-1185">Reference proteome</keyword>
<evidence type="ECO:0000313" key="3">
    <source>
        <dbReference type="Proteomes" id="UP001138768"/>
    </source>
</evidence>